<dbReference type="PANTHER" id="PTHR11705:SF91">
    <property type="entry name" value="FI01817P-RELATED"/>
    <property type="match status" value="1"/>
</dbReference>
<keyword evidence="15" id="KW-1185">Reference proteome</keyword>
<dbReference type="SUPFAM" id="SSF54897">
    <property type="entry name" value="Protease propeptides/inhibitors"/>
    <property type="match status" value="1"/>
</dbReference>
<dbReference type="PROSITE" id="PS00132">
    <property type="entry name" value="CARBOXYPEPT_ZN_1"/>
    <property type="match status" value="1"/>
</dbReference>
<dbReference type="OrthoDB" id="3626597at2759"/>
<dbReference type="STRING" id="947166.A0A1D1V8V5"/>
<dbReference type="SUPFAM" id="SSF53187">
    <property type="entry name" value="Zn-dependent exopeptidases"/>
    <property type="match status" value="1"/>
</dbReference>
<dbReference type="EMBL" id="BDGG01000003">
    <property type="protein sequence ID" value="GAU96117.1"/>
    <property type="molecule type" value="Genomic_DNA"/>
</dbReference>
<evidence type="ECO:0000256" key="8">
    <source>
        <dbReference type="ARBA" id="ARBA00022833"/>
    </source>
</evidence>
<evidence type="ECO:0000256" key="2">
    <source>
        <dbReference type="ARBA" id="ARBA00005988"/>
    </source>
</evidence>
<keyword evidence="4" id="KW-0645">Protease</keyword>
<dbReference type="PRINTS" id="PR00765">
    <property type="entry name" value="CRBOXYPTASEA"/>
</dbReference>
<accession>A0A1D1V8V5</accession>
<dbReference type="Pfam" id="PF00246">
    <property type="entry name" value="Peptidase_M14"/>
    <property type="match status" value="1"/>
</dbReference>
<keyword evidence="6 12" id="KW-0732">Signal</keyword>
<dbReference type="CDD" id="cd03860">
    <property type="entry name" value="M14_CP_A-B_like"/>
    <property type="match status" value="1"/>
</dbReference>
<keyword evidence="9" id="KW-0482">Metalloprotease</keyword>
<evidence type="ECO:0000256" key="10">
    <source>
        <dbReference type="ARBA" id="ARBA00023157"/>
    </source>
</evidence>
<dbReference type="SMART" id="SM00631">
    <property type="entry name" value="Zn_pept"/>
    <property type="match status" value="1"/>
</dbReference>
<dbReference type="GO" id="GO:0006508">
    <property type="term" value="P:proteolysis"/>
    <property type="evidence" value="ECO:0007669"/>
    <property type="project" value="UniProtKB-KW"/>
</dbReference>
<dbReference type="PANTHER" id="PTHR11705">
    <property type="entry name" value="PROTEASE FAMILY M14 CARBOXYPEPTIDASE A,B"/>
    <property type="match status" value="1"/>
</dbReference>
<dbReference type="GO" id="GO:0005615">
    <property type="term" value="C:extracellular space"/>
    <property type="evidence" value="ECO:0007669"/>
    <property type="project" value="TreeGrafter"/>
</dbReference>
<dbReference type="PROSITE" id="PS52035">
    <property type="entry name" value="PEPTIDASE_M14"/>
    <property type="match status" value="1"/>
</dbReference>
<dbReference type="Pfam" id="PF02244">
    <property type="entry name" value="Propep_M14"/>
    <property type="match status" value="1"/>
</dbReference>
<evidence type="ECO:0000256" key="11">
    <source>
        <dbReference type="PROSITE-ProRule" id="PRU01379"/>
    </source>
</evidence>
<comment type="similarity">
    <text evidence="2 11">Belongs to the peptidase M14 family.</text>
</comment>
<evidence type="ECO:0000256" key="3">
    <source>
        <dbReference type="ARBA" id="ARBA00022645"/>
    </source>
</evidence>
<protein>
    <recommendedName>
        <fullName evidence="13">Peptidase M14 domain-containing protein</fullName>
    </recommendedName>
</protein>
<feature type="signal peptide" evidence="12">
    <location>
        <begin position="1"/>
        <end position="20"/>
    </location>
</feature>
<dbReference type="InterPro" id="IPR057246">
    <property type="entry name" value="CARBOXYPEPT_ZN_1"/>
</dbReference>
<keyword evidence="7" id="KW-0378">Hydrolase</keyword>
<evidence type="ECO:0000256" key="9">
    <source>
        <dbReference type="ARBA" id="ARBA00023049"/>
    </source>
</evidence>
<reference evidence="14 15" key="1">
    <citation type="journal article" date="2016" name="Nat. Commun.">
        <title>Extremotolerant tardigrade genome and improved radiotolerance of human cultured cells by tardigrade-unique protein.</title>
        <authorList>
            <person name="Hashimoto T."/>
            <person name="Horikawa D.D."/>
            <person name="Saito Y."/>
            <person name="Kuwahara H."/>
            <person name="Kozuka-Hata H."/>
            <person name="Shin-I T."/>
            <person name="Minakuchi Y."/>
            <person name="Ohishi K."/>
            <person name="Motoyama A."/>
            <person name="Aizu T."/>
            <person name="Enomoto A."/>
            <person name="Kondo K."/>
            <person name="Tanaka S."/>
            <person name="Hara Y."/>
            <person name="Koshikawa S."/>
            <person name="Sagara H."/>
            <person name="Miura T."/>
            <person name="Yokobori S."/>
            <person name="Miyagawa K."/>
            <person name="Suzuki Y."/>
            <person name="Kubo T."/>
            <person name="Oyama M."/>
            <person name="Kohara Y."/>
            <person name="Fujiyama A."/>
            <person name="Arakawa K."/>
            <person name="Katayama T."/>
            <person name="Toyoda A."/>
            <person name="Kunieda T."/>
        </authorList>
    </citation>
    <scope>NUCLEOTIDE SEQUENCE [LARGE SCALE GENOMIC DNA]</scope>
    <source>
        <strain evidence="14 15">YOKOZUNA-1</strain>
    </source>
</reference>
<dbReference type="InterPro" id="IPR036990">
    <property type="entry name" value="M14A-like_propep"/>
</dbReference>
<sequence>MRWQLLVALVAAATWTAARGEVKDDFRGYKVYRLVPRTPQHVDFLNNLQSKLEEQVPVDEVEIWSDIGQLSPEAVGPVLIMVSPEHQAQMTKSFDAEKIPYEVTIADLNKAILEESRRSDVRSTSSGGISWTEYHDYPVILSFVDFLVRDYPSLVTKTVLGQTYEGRDIVLLKIGKPPADGKTKPAFWMDANIHAREWISSATLTYMTNKLVTEYATNQTIQGLVNQLDWYILPVVNPDGFAWTHNETKNRLWRTTRKVNPYSNCLGADPNRNYDHRWMVAGADQKPCSNTFAGPYPYSETENLVLTEAYLARQSQIKAMLSFHSYSQYWLTPFGDKTFPPDIAELKAVAHRAVNALTSQFGTKYKVGSPSEILYDATGGTHDWAKAKGLTKYSYTPELRDTGKHGFVLPPEQIIPSGIETWEAVKVIADQVIAEFGPTLD</sequence>
<keyword evidence="3" id="KW-0121">Carboxypeptidase</keyword>
<comment type="caution">
    <text evidence="14">The sequence shown here is derived from an EMBL/GenBank/DDBJ whole genome shotgun (WGS) entry which is preliminary data.</text>
</comment>
<proteinExistence type="inferred from homology"/>
<feature type="domain" description="Peptidase M14" evidence="13">
    <location>
        <begin position="133"/>
        <end position="432"/>
    </location>
</feature>
<evidence type="ECO:0000313" key="15">
    <source>
        <dbReference type="Proteomes" id="UP000186922"/>
    </source>
</evidence>
<gene>
    <name evidence="14" type="primary">RvY_07606-1</name>
    <name evidence="14" type="synonym">RvY_07606.1</name>
    <name evidence="14" type="ORF">RvY_07606</name>
</gene>
<dbReference type="AlphaFoldDB" id="A0A1D1V8V5"/>
<organism evidence="14 15">
    <name type="scientific">Ramazzottius varieornatus</name>
    <name type="common">Water bear</name>
    <name type="synonym">Tardigrade</name>
    <dbReference type="NCBI Taxonomy" id="947166"/>
    <lineage>
        <taxon>Eukaryota</taxon>
        <taxon>Metazoa</taxon>
        <taxon>Ecdysozoa</taxon>
        <taxon>Tardigrada</taxon>
        <taxon>Eutardigrada</taxon>
        <taxon>Parachela</taxon>
        <taxon>Hypsibioidea</taxon>
        <taxon>Ramazzottiidae</taxon>
        <taxon>Ramazzottius</taxon>
    </lineage>
</organism>
<evidence type="ECO:0000256" key="6">
    <source>
        <dbReference type="ARBA" id="ARBA00022729"/>
    </source>
</evidence>
<feature type="active site" description="Proton donor/acceptor" evidence="11">
    <location>
        <position position="398"/>
    </location>
</feature>
<keyword evidence="8" id="KW-0862">Zinc</keyword>
<dbReference type="FunFam" id="3.40.630.10:FF:000001">
    <property type="entry name" value="Carboxypeptidase B"/>
    <property type="match status" value="1"/>
</dbReference>
<dbReference type="GO" id="GO:0008270">
    <property type="term" value="F:zinc ion binding"/>
    <property type="evidence" value="ECO:0007669"/>
    <property type="project" value="InterPro"/>
</dbReference>
<evidence type="ECO:0000256" key="1">
    <source>
        <dbReference type="ARBA" id="ARBA00001947"/>
    </source>
</evidence>
<dbReference type="Gene3D" id="3.30.70.340">
    <property type="entry name" value="Metallocarboxypeptidase-like"/>
    <property type="match status" value="1"/>
</dbReference>
<feature type="chain" id="PRO_5008898177" description="Peptidase M14 domain-containing protein" evidence="12">
    <location>
        <begin position="21"/>
        <end position="441"/>
    </location>
</feature>
<dbReference type="Gene3D" id="3.40.630.10">
    <property type="entry name" value="Zn peptidases"/>
    <property type="match status" value="1"/>
</dbReference>
<evidence type="ECO:0000256" key="5">
    <source>
        <dbReference type="ARBA" id="ARBA00022723"/>
    </source>
</evidence>
<evidence type="ECO:0000256" key="4">
    <source>
        <dbReference type="ARBA" id="ARBA00022670"/>
    </source>
</evidence>
<comment type="cofactor">
    <cofactor evidence="1">
        <name>Zn(2+)</name>
        <dbReference type="ChEBI" id="CHEBI:29105"/>
    </cofactor>
</comment>
<evidence type="ECO:0000259" key="13">
    <source>
        <dbReference type="PROSITE" id="PS52035"/>
    </source>
</evidence>
<dbReference type="GO" id="GO:0004181">
    <property type="term" value="F:metallocarboxypeptidase activity"/>
    <property type="evidence" value="ECO:0007669"/>
    <property type="project" value="InterPro"/>
</dbReference>
<dbReference type="InterPro" id="IPR000834">
    <property type="entry name" value="Peptidase_M14"/>
</dbReference>
<evidence type="ECO:0000256" key="12">
    <source>
        <dbReference type="SAM" id="SignalP"/>
    </source>
</evidence>
<keyword evidence="10" id="KW-1015">Disulfide bond</keyword>
<keyword evidence="5" id="KW-0479">Metal-binding</keyword>
<evidence type="ECO:0000313" key="14">
    <source>
        <dbReference type="EMBL" id="GAU96117.1"/>
    </source>
</evidence>
<dbReference type="Proteomes" id="UP000186922">
    <property type="component" value="Unassembled WGS sequence"/>
</dbReference>
<dbReference type="InterPro" id="IPR003146">
    <property type="entry name" value="M14A_act_pep"/>
</dbReference>
<name>A0A1D1V8V5_RAMVA</name>
<evidence type="ECO:0000256" key="7">
    <source>
        <dbReference type="ARBA" id="ARBA00022801"/>
    </source>
</evidence>